<protein>
    <recommendedName>
        <fullName evidence="3">DUF3293 domain-containing protein</fullName>
    </recommendedName>
</protein>
<dbReference type="Pfam" id="PF11697">
    <property type="entry name" value="DUF3293"/>
    <property type="match status" value="1"/>
</dbReference>
<gene>
    <name evidence="1" type="ORF">OTERR_12120</name>
</gene>
<dbReference type="InterPro" id="IPR021710">
    <property type="entry name" value="DUF3293"/>
</dbReference>
<name>A0A5C1E8Y0_9RHOO</name>
<dbReference type="EMBL" id="CP022579">
    <property type="protein sequence ID" value="QEL64688.1"/>
    <property type="molecule type" value="Genomic_DNA"/>
</dbReference>
<keyword evidence="2" id="KW-1185">Reference proteome</keyword>
<evidence type="ECO:0000313" key="1">
    <source>
        <dbReference type="EMBL" id="QEL64688.1"/>
    </source>
</evidence>
<reference evidence="1 2" key="1">
    <citation type="submission" date="2017-07" db="EMBL/GenBank/DDBJ databases">
        <title>Complete genome sequence of Oryzomicrobium terrae TPP412.</title>
        <authorList>
            <person name="Chiu L.-W."/>
            <person name="Lo K.-J."/>
            <person name="Tsai Y.-M."/>
            <person name="Lin S.-S."/>
            <person name="Kuo C.-H."/>
            <person name="Liu C.-T."/>
        </authorList>
    </citation>
    <scope>NUCLEOTIDE SEQUENCE [LARGE SCALE GENOMIC DNA]</scope>
    <source>
        <strain evidence="1 2">TPP412</strain>
    </source>
</reference>
<sequence length="143" mass="15404">MPVPGDSVALALRSPRPVFGALLRPQCLDIHPGHANPALAQLLRCTGARRYAVITACNPGSRQLAAADNAARQAWLAERLTCLKLRFFPACNGPDASDWPAEPSFLVLDAPLALLRRLGRACGQNALVAGRRDGRPRLVWLHA</sequence>
<proteinExistence type="predicted"/>
<evidence type="ECO:0000313" key="2">
    <source>
        <dbReference type="Proteomes" id="UP000323671"/>
    </source>
</evidence>
<dbReference type="AlphaFoldDB" id="A0A5C1E8Y0"/>
<organism evidence="1 2">
    <name type="scientific">Oryzomicrobium terrae</name>
    <dbReference type="NCBI Taxonomy" id="1735038"/>
    <lineage>
        <taxon>Bacteria</taxon>
        <taxon>Pseudomonadati</taxon>
        <taxon>Pseudomonadota</taxon>
        <taxon>Betaproteobacteria</taxon>
        <taxon>Rhodocyclales</taxon>
        <taxon>Rhodocyclaceae</taxon>
        <taxon>Oryzomicrobium</taxon>
    </lineage>
</organism>
<dbReference type="Proteomes" id="UP000323671">
    <property type="component" value="Chromosome"/>
</dbReference>
<accession>A0A5C1E8Y0</accession>
<evidence type="ECO:0008006" key="3">
    <source>
        <dbReference type="Google" id="ProtNLM"/>
    </source>
</evidence>
<dbReference type="KEGG" id="otr:OTERR_12120"/>